<organism evidence="7 8">
    <name type="scientific">Pseudonocardia abyssalis</name>
    <dbReference type="NCBI Taxonomy" id="2792008"/>
    <lineage>
        <taxon>Bacteria</taxon>
        <taxon>Bacillati</taxon>
        <taxon>Actinomycetota</taxon>
        <taxon>Actinomycetes</taxon>
        <taxon>Pseudonocardiales</taxon>
        <taxon>Pseudonocardiaceae</taxon>
        <taxon>Pseudonocardia</taxon>
    </lineage>
</organism>
<dbReference type="CDD" id="cd02022">
    <property type="entry name" value="DPCK"/>
    <property type="match status" value="1"/>
</dbReference>
<protein>
    <recommendedName>
        <fullName evidence="4 5">Dephospho-CoA kinase</fullName>
        <ecNumber evidence="4 5">2.7.1.24</ecNumber>
    </recommendedName>
    <alternativeName>
        <fullName evidence="4">Dephosphocoenzyme A kinase</fullName>
    </alternativeName>
</protein>
<gene>
    <name evidence="4" type="primary">coaE</name>
    <name evidence="7" type="ORF">I4I81_05120</name>
</gene>
<dbReference type="Pfam" id="PF01121">
    <property type="entry name" value="CoaE"/>
    <property type="match status" value="1"/>
</dbReference>
<comment type="function">
    <text evidence="4">Catalyzes the phosphorylation of the 3'-hydroxyl group of dephosphocoenzyme A to form coenzyme A.</text>
</comment>
<sequence>MLRVGLTGGIGSGKSTVARRLVDRGAVLVDSDALAREVVAPGTDGLAEIATAFGDGVLTADGELDRPALASVVFGDADARARLNAIVHPLVRRRSDALIAQAPADAIVVQDIPLLVEGGMGPMFPLVVVVHTDAEERVRRLVGQRGMPEADARSRIAAQADDDARRAAADVWLDNSGAPEALDGAVDALWDGRLVEFESRLRRRDPVRTATVVLADPDPAWPADAARLAARISAAAGGREVAHIGSTAVPGLPAEDVIDLQLAVGSLDEAAGFRDALADVGFPRCPDVDHDDPKPPGPVRPEQCHGTADPGRRVHLHIRETGSPGWRYALLFRDWLRADPASREEYLVLQRRAQAESGGEAERYVGIEAPWFDGASDRAEGWAVSSGWTPSLG</sequence>
<name>A0ABS6UPB5_9PSEU</name>
<dbReference type="RefSeq" id="WP_218602204.1">
    <property type="nucleotide sequence ID" value="NZ_JADQDJ010000052.1"/>
</dbReference>
<dbReference type="EC" id="2.7.1.24" evidence="4 5"/>
<evidence type="ECO:0000256" key="3">
    <source>
        <dbReference type="ARBA" id="ARBA00022840"/>
    </source>
</evidence>
<dbReference type="HAMAP" id="MF_00376">
    <property type="entry name" value="Dephospho_CoA_kinase"/>
    <property type="match status" value="1"/>
</dbReference>
<keyword evidence="4 7" id="KW-0808">Transferase</keyword>
<feature type="binding site" evidence="4">
    <location>
        <begin position="11"/>
        <end position="16"/>
    </location>
    <ligand>
        <name>ATP</name>
        <dbReference type="ChEBI" id="CHEBI:30616"/>
    </ligand>
</feature>
<dbReference type="Pfam" id="PF04229">
    <property type="entry name" value="GrpB"/>
    <property type="match status" value="1"/>
</dbReference>
<dbReference type="PROSITE" id="PS51219">
    <property type="entry name" value="DPCK"/>
    <property type="match status" value="1"/>
</dbReference>
<dbReference type="InterPro" id="IPR001977">
    <property type="entry name" value="Depp_CoAkinase"/>
</dbReference>
<evidence type="ECO:0000313" key="8">
    <source>
        <dbReference type="Proteomes" id="UP000694287"/>
    </source>
</evidence>
<comment type="pathway">
    <text evidence="4">Cofactor biosynthesis; coenzyme A biosynthesis; CoA from (R)-pantothenate: step 5/5.</text>
</comment>
<keyword evidence="1 4" id="KW-0963">Cytoplasm</keyword>
<feature type="region of interest" description="Disordered" evidence="6">
    <location>
        <begin position="287"/>
        <end position="310"/>
    </location>
</feature>
<dbReference type="PANTHER" id="PTHR10695">
    <property type="entry name" value="DEPHOSPHO-COA KINASE-RELATED"/>
    <property type="match status" value="1"/>
</dbReference>
<evidence type="ECO:0000256" key="6">
    <source>
        <dbReference type="SAM" id="MobiDB-lite"/>
    </source>
</evidence>
<keyword evidence="3 4" id="KW-0067">ATP-binding</keyword>
<dbReference type="PANTHER" id="PTHR10695:SF46">
    <property type="entry name" value="BIFUNCTIONAL COENZYME A SYNTHASE-RELATED"/>
    <property type="match status" value="1"/>
</dbReference>
<keyword evidence="4" id="KW-0173">Coenzyme A biosynthesis</keyword>
<comment type="catalytic activity">
    <reaction evidence="4">
        <text>3'-dephospho-CoA + ATP = ADP + CoA + H(+)</text>
        <dbReference type="Rhea" id="RHEA:18245"/>
        <dbReference type="ChEBI" id="CHEBI:15378"/>
        <dbReference type="ChEBI" id="CHEBI:30616"/>
        <dbReference type="ChEBI" id="CHEBI:57287"/>
        <dbReference type="ChEBI" id="CHEBI:57328"/>
        <dbReference type="ChEBI" id="CHEBI:456216"/>
        <dbReference type="EC" id="2.7.1.24"/>
    </reaction>
</comment>
<dbReference type="NCBIfam" id="NF002879">
    <property type="entry name" value="PRK03333.1"/>
    <property type="match status" value="1"/>
</dbReference>
<evidence type="ECO:0000256" key="1">
    <source>
        <dbReference type="ARBA" id="ARBA00022490"/>
    </source>
</evidence>
<comment type="caution">
    <text evidence="7">The sequence shown here is derived from an EMBL/GenBank/DDBJ whole genome shotgun (WGS) entry which is preliminary data.</text>
</comment>
<accession>A0ABS6UPB5</accession>
<dbReference type="EMBL" id="JADQDK010000001">
    <property type="protein sequence ID" value="MBW0133634.1"/>
    <property type="molecule type" value="Genomic_DNA"/>
</dbReference>
<dbReference type="Proteomes" id="UP000694287">
    <property type="component" value="Unassembled WGS sequence"/>
</dbReference>
<evidence type="ECO:0000256" key="2">
    <source>
        <dbReference type="ARBA" id="ARBA00022741"/>
    </source>
</evidence>
<comment type="subcellular location">
    <subcellularLocation>
        <location evidence="4">Cytoplasm</location>
    </subcellularLocation>
</comment>
<comment type="similarity">
    <text evidence="4">Belongs to the CoaE family.</text>
</comment>
<evidence type="ECO:0000256" key="4">
    <source>
        <dbReference type="HAMAP-Rule" id="MF_00376"/>
    </source>
</evidence>
<reference evidence="7 8" key="1">
    <citation type="submission" date="2020-11" db="EMBL/GenBank/DDBJ databases">
        <title>Pseudonocardia abyssalis sp. nov. and Pseudonocardia oceani sp. nov., description and phylogenomic analysis of two novel actinomycetes isolated from the deep Southern Ocean.</title>
        <authorList>
            <person name="Parra J."/>
        </authorList>
    </citation>
    <scope>NUCLEOTIDE SEQUENCE [LARGE SCALE GENOMIC DNA]</scope>
    <source>
        <strain evidence="7 8">KRD-168</strain>
    </source>
</reference>
<evidence type="ECO:0000256" key="5">
    <source>
        <dbReference type="NCBIfam" id="TIGR00152"/>
    </source>
</evidence>
<dbReference type="GO" id="GO:0004140">
    <property type="term" value="F:dephospho-CoA kinase activity"/>
    <property type="evidence" value="ECO:0007669"/>
    <property type="project" value="UniProtKB-EC"/>
</dbReference>
<keyword evidence="8" id="KW-1185">Reference proteome</keyword>
<keyword evidence="2 4" id="KW-0547">Nucleotide-binding</keyword>
<evidence type="ECO:0000313" key="7">
    <source>
        <dbReference type="EMBL" id="MBW0133634.1"/>
    </source>
</evidence>
<dbReference type="InterPro" id="IPR007344">
    <property type="entry name" value="GrpB/CoaE"/>
</dbReference>
<proteinExistence type="inferred from homology"/>
<keyword evidence="4 7" id="KW-0418">Kinase</keyword>
<dbReference type="NCBIfam" id="TIGR00152">
    <property type="entry name" value="dephospho-CoA kinase"/>
    <property type="match status" value="1"/>
</dbReference>